<dbReference type="Gene3D" id="3.10.50.40">
    <property type="match status" value="1"/>
</dbReference>
<keyword evidence="1" id="KW-0413">Isomerase</keyword>
<keyword evidence="4" id="KW-1185">Reference proteome</keyword>
<name>A0A836B764_9CHLO</name>
<keyword evidence="1" id="KW-0697">Rotamase</keyword>
<dbReference type="PROSITE" id="PS50059">
    <property type="entry name" value="FKBP_PPIASE"/>
    <property type="match status" value="1"/>
</dbReference>
<dbReference type="SUPFAM" id="SSF54534">
    <property type="entry name" value="FKBP-like"/>
    <property type="match status" value="1"/>
</dbReference>
<proteinExistence type="predicted"/>
<evidence type="ECO:0000259" key="2">
    <source>
        <dbReference type="PROSITE" id="PS50059"/>
    </source>
</evidence>
<protein>
    <recommendedName>
        <fullName evidence="1">peptidylprolyl isomerase</fullName>
        <ecNumber evidence="1">5.2.1.8</ecNumber>
    </recommendedName>
</protein>
<sequence length="232" mass="23925">MAPSRRVLLGSRLCTAKSSCGPSADGVSAEATVSRRHALALLPGAAALVLGLEAAGPGARGAQAKVSIAEVVKGSSKNDRDIQVTASGIRMSLVSAGRGEAPASGSLVLVDVVGQLEDGTVFLDTRVEGSAPLAFQLGTTNKYVTEGLEQVVETMKSGDVKLAVVPPSLGYGARGVTFKSGKRVPPNAPLYYEVSLLRCQTFNLGLACCADADYPCIKKPEAELTMTSFTPK</sequence>
<dbReference type="GO" id="GO:0003755">
    <property type="term" value="F:peptidyl-prolyl cis-trans isomerase activity"/>
    <property type="evidence" value="ECO:0007669"/>
    <property type="project" value="UniProtKB-KW"/>
</dbReference>
<dbReference type="EC" id="5.2.1.8" evidence="1"/>
<dbReference type="EMBL" id="JAEHOD010000014">
    <property type="protein sequence ID" value="KAG2449510.1"/>
    <property type="molecule type" value="Genomic_DNA"/>
</dbReference>
<gene>
    <name evidence="3" type="ORF">HYH02_005654</name>
</gene>
<evidence type="ECO:0000313" key="4">
    <source>
        <dbReference type="Proteomes" id="UP000613740"/>
    </source>
</evidence>
<comment type="caution">
    <text evidence="3">The sequence shown here is derived from an EMBL/GenBank/DDBJ whole genome shotgun (WGS) entry which is preliminary data.</text>
</comment>
<evidence type="ECO:0000313" key="3">
    <source>
        <dbReference type="EMBL" id="KAG2449510.1"/>
    </source>
</evidence>
<feature type="domain" description="PPIase FKBP-type" evidence="2">
    <location>
        <begin position="105"/>
        <end position="200"/>
    </location>
</feature>
<organism evidence="3 4">
    <name type="scientific">Chlamydomonas schloesseri</name>
    <dbReference type="NCBI Taxonomy" id="2026947"/>
    <lineage>
        <taxon>Eukaryota</taxon>
        <taxon>Viridiplantae</taxon>
        <taxon>Chlorophyta</taxon>
        <taxon>core chlorophytes</taxon>
        <taxon>Chlorophyceae</taxon>
        <taxon>CS clade</taxon>
        <taxon>Chlamydomonadales</taxon>
        <taxon>Chlamydomonadaceae</taxon>
        <taxon>Chlamydomonas</taxon>
    </lineage>
</organism>
<dbReference type="GO" id="GO:0009507">
    <property type="term" value="C:chloroplast"/>
    <property type="evidence" value="ECO:0007669"/>
    <property type="project" value="TreeGrafter"/>
</dbReference>
<dbReference type="InterPro" id="IPR053111">
    <property type="entry name" value="Chloro_FKBP-type_PPIase"/>
</dbReference>
<comment type="catalytic activity">
    <reaction evidence="1">
        <text>[protein]-peptidylproline (omega=180) = [protein]-peptidylproline (omega=0)</text>
        <dbReference type="Rhea" id="RHEA:16237"/>
        <dbReference type="Rhea" id="RHEA-COMP:10747"/>
        <dbReference type="Rhea" id="RHEA-COMP:10748"/>
        <dbReference type="ChEBI" id="CHEBI:83833"/>
        <dbReference type="ChEBI" id="CHEBI:83834"/>
        <dbReference type="EC" id="5.2.1.8"/>
    </reaction>
</comment>
<dbReference type="Pfam" id="PF00254">
    <property type="entry name" value="FKBP_C"/>
    <property type="match status" value="1"/>
</dbReference>
<accession>A0A836B764</accession>
<dbReference type="PANTHER" id="PTHR47598">
    <property type="entry name" value="PEPTIDYL-PROLYL CIS-TRANS ISOMERASE FKBP17-2, CHLOROPLASTIC"/>
    <property type="match status" value="1"/>
</dbReference>
<dbReference type="PANTHER" id="PTHR47598:SF1">
    <property type="entry name" value="PEPTIDYL-PROLYL CIS-TRANS ISOMERASE FKBP17-2, CHLOROPLASTIC"/>
    <property type="match status" value="1"/>
</dbReference>
<dbReference type="InterPro" id="IPR001179">
    <property type="entry name" value="PPIase_FKBP_dom"/>
</dbReference>
<evidence type="ECO:0000256" key="1">
    <source>
        <dbReference type="PROSITE-ProRule" id="PRU00277"/>
    </source>
</evidence>
<dbReference type="OrthoDB" id="1902587at2759"/>
<reference evidence="3" key="1">
    <citation type="journal article" date="2020" name="bioRxiv">
        <title>Comparative genomics of Chlamydomonas.</title>
        <authorList>
            <person name="Craig R.J."/>
            <person name="Hasan A.R."/>
            <person name="Ness R.W."/>
            <person name="Keightley P.D."/>
        </authorList>
    </citation>
    <scope>NUCLEOTIDE SEQUENCE</scope>
    <source>
        <strain evidence="3">CCAP 11/173</strain>
    </source>
</reference>
<dbReference type="Proteomes" id="UP000613740">
    <property type="component" value="Unassembled WGS sequence"/>
</dbReference>
<dbReference type="AlphaFoldDB" id="A0A836B764"/>
<dbReference type="InterPro" id="IPR046357">
    <property type="entry name" value="PPIase_dom_sf"/>
</dbReference>